<organism evidence="1">
    <name type="scientific">Rhizophora mucronata</name>
    <name type="common">Asiatic mangrove</name>
    <dbReference type="NCBI Taxonomy" id="61149"/>
    <lineage>
        <taxon>Eukaryota</taxon>
        <taxon>Viridiplantae</taxon>
        <taxon>Streptophyta</taxon>
        <taxon>Embryophyta</taxon>
        <taxon>Tracheophyta</taxon>
        <taxon>Spermatophyta</taxon>
        <taxon>Magnoliopsida</taxon>
        <taxon>eudicotyledons</taxon>
        <taxon>Gunneridae</taxon>
        <taxon>Pentapetalae</taxon>
        <taxon>rosids</taxon>
        <taxon>fabids</taxon>
        <taxon>Malpighiales</taxon>
        <taxon>Rhizophoraceae</taxon>
        <taxon>Rhizophora</taxon>
    </lineage>
</organism>
<accession>A0A2P2MTK5</accession>
<protein>
    <submittedName>
        <fullName evidence="1">Uncharacterized protein</fullName>
    </submittedName>
</protein>
<proteinExistence type="predicted"/>
<name>A0A2P2MTK5_RHIMU</name>
<evidence type="ECO:0000313" key="1">
    <source>
        <dbReference type="EMBL" id="MBX33540.1"/>
    </source>
</evidence>
<dbReference type="EMBL" id="GGEC01053056">
    <property type="protein sequence ID" value="MBX33540.1"/>
    <property type="molecule type" value="Transcribed_RNA"/>
</dbReference>
<sequence length="61" mass="7154">MHKKNIHSSQQIRTLRQASGISKSNFKCKYYLVPEVLEPISLPAQMRPTRKYNVQLLIKIK</sequence>
<dbReference type="AlphaFoldDB" id="A0A2P2MTK5"/>
<reference evidence="1" key="1">
    <citation type="submission" date="2018-02" db="EMBL/GenBank/DDBJ databases">
        <title>Rhizophora mucronata_Transcriptome.</title>
        <authorList>
            <person name="Meera S.P."/>
            <person name="Sreeshan A."/>
            <person name="Augustine A."/>
        </authorList>
    </citation>
    <scope>NUCLEOTIDE SEQUENCE</scope>
    <source>
        <tissue evidence="1">Leaf</tissue>
    </source>
</reference>